<dbReference type="EMBL" id="JAKFFV010000002">
    <property type="protein sequence ID" value="MCF2496762.1"/>
    <property type="molecule type" value="Genomic_DNA"/>
</dbReference>
<protein>
    <submittedName>
        <fullName evidence="1">Uncharacterized protein</fullName>
    </submittedName>
</protein>
<name>A0A9X1TSB7_9BACT</name>
<proteinExistence type="predicted"/>
<gene>
    <name evidence="1" type="ORF">L0661_00485</name>
</gene>
<dbReference type="Proteomes" id="UP001139411">
    <property type="component" value="Unassembled WGS sequence"/>
</dbReference>
<organism evidence="1 2">
    <name type="scientific">Dyadobacter chenhuakuii</name>
    <dbReference type="NCBI Taxonomy" id="2909339"/>
    <lineage>
        <taxon>Bacteria</taxon>
        <taxon>Pseudomonadati</taxon>
        <taxon>Bacteroidota</taxon>
        <taxon>Cytophagia</taxon>
        <taxon>Cytophagales</taxon>
        <taxon>Spirosomataceae</taxon>
        <taxon>Dyadobacter</taxon>
    </lineage>
</organism>
<evidence type="ECO:0000313" key="1">
    <source>
        <dbReference type="EMBL" id="MCF2496762.1"/>
    </source>
</evidence>
<dbReference type="AlphaFoldDB" id="A0A9X1TSB7"/>
<comment type="caution">
    <text evidence="1">The sequence shown here is derived from an EMBL/GenBank/DDBJ whole genome shotgun (WGS) entry which is preliminary data.</text>
</comment>
<accession>A0A9X1TSB7</accession>
<reference evidence="1" key="1">
    <citation type="submission" date="2022-01" db="EMBL/GenBank/DDBJ databases">
        <title>Novel species in genus Dyadobacter.</title>
        <authorList>
            <person name="Ma C."/>
        </authorList>
    </citation>
    <scope>NUCLEOTIDE SEQUENCE</scope>
    <source>
        <strain evidence="1">CY357</strain>
    </source>
</reference>
<dbReference type="RefSeq" id="WP_235176414.1">
    <property type="nucleotide sequence ID" value="NZ_JAKFFV010000002.1"/>
</dbReference>
<evidence type="ECO:0000313" key="2">
    <source>
        <dbReference type="Proteomes" id="UP001139411"/>
    </source>
</evidence>
<sequence length="134" mass="14783">MLDISEAIIAEIIDFEIHVDDDATIGEAIGSVALSASMEIKVNEAYFVFGGPEAFLSIPNQGTDFFGHFVMRCMQTVGVTSTREMEGELIKVIILDGKVMAIASLKDDVFFNPLTEFPLVKKSSHETSRYYGHD</sequence>